<protein>
    <recommendedName>
        <fullName evidence="5">C2H2-type domain-containing protein</fullName>
    </recommendedName>
</protein>
<dbReference type="EMBL" id="UYRX01000051">
    <property type="protein sequence ID" value="VDK71517.1"/>
    <property type="molecule type" value="Genomic_DNA"/>
</dbReference>
<feature type="coiled-coil region" evidence="1">
    <location>
        <begin position="375"/>
        <end position="402"/>
    </location>
</feature>
<evidence type="ECO:0008006" key="5">
    <source>
        <dbReference type="Google" id="ProtNLM"/>
    </source>
</evidence>
<gene>
    <name evidence="3" type="ORF">NLS_LOCUS1463</name>
</gene>
<dbReference type="AlphaFoldDB" id="A0A3P6SGW2"/>
<dbReference type="STRING" id="42156.A0A3P6SGW2"/>
<name>A0A3P6SGW2_LITSI</name>
<evidence type="ECO:0000313" key="4">
    <source>
        <dbReference type="Proteomes" id="UP000277928"/>
    </source>
</evidence>
<organism evidence="3 4">
    <name type="scientific">Litomosoides sigmodontis</name>
    <name type="common">Filarial nematode worm</name>
    <dbReference type="NCBI Taxonomy" id="42156"/>
    <lineage>
        <taxon>Eukaryota</taxon>
        <taxon>Metazoa</taxon>
        <taxon>Ecdysozoa</taxon>
        <taxon>Nematoda</taxon>
        <taxon>Chromadorea</taxon>
        <taxon>Rhabditida</taxon>
        <taxon>Spirurina</taxon>
        <taxon>Spiruromorpha</taxon>
        <taxon>Filarioidea</taxon>
        <taxon>Onchocercidae</taxon>
        <taxon>Litomosoides</taxon>
    </lineage>
</organism>
<dbReference type="OrthoDB" id="6359816at2759"/>
<evidence type="ECO:0000256" key="1">
    <source>
        <dbReference type="SAM" id="Coils"/>
    </source>
</evidence>
<dbReference type="Proteomes" id="UP000277928">
    <property type="component" value="Unassembled WGS sequence"/>
</dbReference>
<feature type="region of interest" description="Disordered" evidence="2">
    <location>
        <begin position="181"/>
        <end position="222"/>
    </location>
</feature>
<keyword evidence="4" id="KW-1185">Reference proteome</keyword>
<feature type="compositionally biased region" description="Polar residues" evidence="2">
    <location>
        <begin position="187"/>
        <end position="222"/>
    </location>
</feature>
<evidence type="ECO:0000313" key="3">
    <source>
        <dbReference type="EMBL" id="VDK71517.1"/>
    </source>
</evidence>
<proteinExistence type="predicted"/>
<feature type="region of interest" description="Disordered" evidence="2">
    <location>
        <begin position="234"/>
        <end position="253"/>
    </location>
</feature>
<feature type="region of interest" description="Disordered" evidence="2">
    <location>
        <begin position="37"/>
        <end position="85"/>
    </location>
</feature>
<keyword evidence="1" id="KW-0175">Coiled coil</keyword>
<dbReference type="OMA" id="RCCNWAY"/>
<reference evidence="3 4" key="1">
    <citation type="submission" date="2018-08" db="EMBL/GenBank/DDBJ databases">
        <authorList>
            <person name="Laetsch R D."/>
            <person name="Stevens L."/>
            <person name="Kumar S."/>
            <person name="Blaxter L. M."/>
        </authorList>
    </citation>
    <scope>NUCLEOTIDE SEQUENCE [LARGE SCALE GENOMIC DNA]</scope>
</reference>
<accession>A0A3P6SGW2</accession>
<sequence>MFMCRCCNWAYPDKTSLHIHMQSMLRNGTPGDVSVLARSSSDGPGMAGVVGEMSPRELEGSPSVSPPEACGNESPPAEQTHVKSSLFGNGNGLLDGSIFPATLNNTDSLFRFTAKPDNLLTQMNTDSSGQNSWLTAWLTNNAFTVAPFSSTNLLSVTNNTEGVNLQKERATTTNLAVKVESKEDEQISNSIDTSVAKNASIASPSKTPNSTSSQECKRSINGSSLDELLEKKGLSVTRNHRNKRKASNPQQLRASTAFVGADDEDDEGFAVAALPRKQNIVGTNVKVDECGKLLNGALTPTSTPTPIPTAAAIATTMSRTTPNGVTLVDASTSPIKSCDCTVLKAKCGVAETRNQPPETKILNHGTEADHVDIKLTGLDTTLRQFEHEKEELRHQIEIFEEILIGYQQSALAALALLQSGGPDAIPAIKKLMENLLQ</sequence>
<evidence type="ECO:0000256" key="2">
    <source>
        <dbReference type="SAM" id="MobiDB-lite"/>
    </source>
</evidence>